<reference evidence="2" key="1">
    <citation type="journal article" date="2023" name="Plant J.">
        <title>Genome sequences and population genomics provide insights into the demographic history, inbreeding, and mutation load of two 'living fossil' tree species of Dipteronia.</title>
        <authorList>
            <person name="Feng Y."/>
            <person name="Comes H.P."/>
            <person name="Chen J."/>
            <person name="Zhu S."/>
            <person name="Lu R."/>
            <person name="Zhang X."/>
            <person name="Li P."/>
            <person name="Qiu J."/>
            <person name="Olsen K.M."/>
            <person name="Qiu Y."/>
        </authorList>
    </citation>
    <scope>NUCLEOTIDE SEQUENCE</scope>
    <source>
        <strain evidence="2">KIB01</strain>
    </source>
</reference>
<dbReference type="PROSITE" id="PS52045">
    <property type="entry name" value="NEPROSIN_PEP_CD"/>
    <property type="match status" value="1"/>
</dbReference>
<protein>
    <recommendedName>
        <fullName evidence="1">Neprosin PEP catalytic domain-containing protein</fullName>
    </recommendedName>
</protein>
<name>A0AAD9TQ25_9ROSI</name>
<dbReference type="Gene3D" id="3.90.1320.10">
    <property type="entry name" value="Outer-capsid protein sigma 3, large lobe"/>
    <property type="match status" value="1"/>
</dbReference>
<dbReference type="InterPro" id="IPR053168">
    <property type="entry name" value="Glutamic_endopeptidase"/>
</dbReference>
<comment type="caution">
    <text evidence="2">The sequence shown here is derived from an EMBL/GenBank/DDBJ whole genome shotgun (WGS) entry which is preliminary data.</text>
</comment>
<organism evidence="2 3">
    <name type="scientific">Dipteronia dyeriana</name>
    <dbReference type="NCBI Taxonomy" id="168575"/>
    <lineage>
        <taxon>Eukaryota</taxon>
        <taxon>Viridiplantae</taxon>
        <taxon>Streptophyta</taxon>
        <taxon>Embryophyta</taxon>
        <taxon>Tracheophyta</taxon>
        <taxon>Spermatophyta</taxon>
        <taxon>Magnoliopsida</taxon>
        <taxon>eudicotyledons</taxon>
        <taxon>Gunneridae</taxon>
        <taxon>Pentapetalae</taxon>
        <taxon>rosids</taxon>
        <taxon>malvids</taxon>
        <taxon>Sapindales</taxon>
        <taxon>Sapindaceae</taxon>
        <taxon>Hippocastanoideae</taxon>
        <taxon>Acereae</taxon>
        <taxon>Dipteronia</taxon>
    </lineage>
</organism>
<dbReference type="AlphaFoldDB" id="A0AAD9TQ25"/>
<dbReference type="Pfam" id="PF03080">
    <property type="entry name" value="Neprosin"/>
    <property type="match status" value="1"/>
</dbReference>
<keyword evidence="3" id="KW-1185">Reference proteome</keyword>
<evidence type="ECO:0000313" key="3">
    <source>
        <dbReference type="Proteomes" id="UP001280121"/>
    </source>
</evidence>
<dbReference type="PANTHER" id="PTHR31589:SF233">
    <property type="entry name" value="PROTEIN, PUTATIVE (DUF239)-RELATED"/>
    <property type="match status" value="1"/>
</dbReference>
<evidence type="ECO:0000259" key="1">
    <source>
        <dbReference type="PROSITE" id="PS52045"/>
    </source>
</evidence>
<feature type="domain" description="Neprosin PEP catalytic" evidence="1">
    <location>
        <begin position="60"/>
        <end position="314"/>
    </location>
</feature>
<evidence type="ECO:0000313" key="2">
    <source>
        <dbReference type="EMBL" id="KAK2640132.1"/>
    </source>
</evidence>
<accession>A0AAD9TQ25</accession>
<dbReference type="InterPro" id="IPR004314">
    <property type="entry name" value="Neprosin"/>
</dbReference>
<dbReference type="PANTHER" id="PTHR31589">
    <property type="entry name" value="PROTEIN, PUTATIVE (DUF239)-RELATED-RELATED"/>
    <property type="match status" value="1"/>
</dbReference>
<dbReference type="EMBL" id="JANJYI010000008">
    <property type="protein sequence ID" value="KAK2640132.1"/>
    <property type="molecule type" value="Genomic_DNA"/>
</dbReference>
<gene>
    <name evidence="2" type="ORF">Ddye_027927</name>
</gene>
<dbReference type="Proteomes" id="UP001280121">
    <property type="component" value="Unassembled WGS sequence"/>
</dbReference>
<sequence>MQMNPSLLPKIKGENKYSSFEVQEKSCPEGMVPILKSKVAYNVKDSNSISRVHLENIHPLTQTRPGSNFAGFKMKGDSTIYGAHAAITVHNPSVEKDQLSMSLITIEKGPPDDLNFIQAGWAVHPLIYGDNNTHITGYWTVSTGQTTGCYNLFCPGFVQVNPVYYLGQVIKGISIVGGNFYDTKHSIFLDQQTGNWWLLVDTYKIGYWPKELFTHLNGGAEYIQYGGWTYNSPDSQLSPPMGIGLFPGGEINRNSSFFTYIQVAYKFNDFIDINGHKVERIVDNYTCYNAKYLGRQAGFFRETFSYGGPGGLCSGI</sequence>
<proteinExistence type="predicted"/>